<evidence type="ECO:0000256" key="1">
    <source>
        <dbReference type="ARBA" id="ARBA00004123"/>
    </source>
</evidence>
<dbReference type="Pfam" id="PF00447">
    <property type="entry name" value="HSF_DNA-bind"/>
    <property type="match status" value="1"/>
</dbReference>
<evidence type="ECO:0000256" key="5">
    <source>
        <dbReference type="SAM" id="MobiDB-lite"/>
    </source>
</evidence>
<reference evidence="7" key="1">
    <citation type="submission" date="2021-01" db="EMBL/GenBank/DDBJ databases">
        <authorList>
            <person name="Corre E."/>
            <person name="Pelletier E."/>
            <person name="Niang G."/>
            <person name="Scheremetjew M."/>
            <person name="Finn R."/>
            <person name="Kale V."/>
            <person name="Holt S."/>
            <person name="Cochrane G."/>
            <person name="Meng A."/>
            <person name="Brown T."/>
            <person name="Cohen L."/>
        </authorList>
    </citation>
    <scope>NUCLEOTIDE SEQUENCE</scope>
    <source>
        <strain evidence="7">CCMP127</strain>
    </source>
</reference>
<evidence type="ECO:0000256" key="3">
    <source>
        <dbReference type="ARBA" id="ARBA00023242"/>
    </source>
</evidence>
<sequence length="394" mass="44369">MTGESFLQSRKHRSCNTMSEKSSDERSRGTQSSAVYRDFAVATTASILKIVDPPTAKRKGPRGGVQTPFPNRLFDMLDTCHNEGLESIVSWQPHGRSFIVHKPTQFETKILPRFFSQSKMSSFQRQLNLYGFLRQNSGPDRGSYYHELFLRGRPDLPKIMVRTRVKGIGMGRTNKAEKEPDFYGMTPSILKDRATATAVDESVLETETEEEQQQVSPATAHERETDAMHKLPFECPRAPRNNTRSSMPPIEWIHPVSYVHDRPLMHPPFAPIVTPMPDEGGRSLFNPGNQAGFSEMAVNIADSHIPSCGYSQNQQGMMKGRILSILPITAQDLPMIPMSSHSTSYIPLLQPRYRENNVDDEDTGLFEGLEFQVVDDDSLEQFESELISDGTESL</sequence>
<evidence type="ECO:0000313" key="7">
    <source>
        <dbReference type="EMBL" id="CAE0404633.1"/>
    </source>
</evidence>
<dbReference type="GO" id="GO:0043565">
    <property type="term" value="F:sequence-specific DNA binding"/>
    <property type="evidence" value="ECO:0007669"/>
    <property type="project" value="InterPro"/>
</dbReference>
<dbReference type="FunFam" id="1.10.10.10:FF:000479">
    <property type="entry name" value="Predicted protein"/>
    <property type="match status" value="1"/>
</dbReference>
<dbReference type="GO" id="GO:0005634">
    <property type="term" value="C:nucleus"/>
    <property type="evidence" value="ECO:0007669"/>
    <property type="project" value="UniProtKB-SubCell"/>
</dbReference>
<dbReference type="PANTHER" id="PTHR10015">
    <property type="entry name" value="HEAT SHOCK TRANSCRIPTION FACTOR"/>
    <property type="match status" value="1"/>
</dbReference>
<organism evidence="7">
    <name type="scientific">Amphora coffeiformis</name>
    <dbReference type="NCBI Taxonomy" id="265554"/>
    <lineage>
        <taxon>Eukaryota</taxon>
        <taxon>Sar</taxon>
        <taxon>Stramenopiles</taxon>
        <taxon>Ochrophyta</taxon>
        <taxon>Bacillariophyta</taxon>
        <taxon>Bacillariophyceae</taxon>
        <taxon>Bacillariophycidae</taxon>
        <taxon>Thalassiophysales</taxon>
        <taxon>Catenulaceae</taxon>
        <taxon>Amphora</taxon>
    </lineage>
</organism>
<dbReference type="Gene3D" id="1.10.10.10">
    <property type="entry name" value="Winged helix-like DNA-binding domain superfamily/Winged helix DNA-binding domain"/>
    <property type="match status" value="1"/>
</dbReference>
<dbReference type="AlphaFoldDB" id="A0A7S3L0B4"/>
<comment type="similarity">
    <text evidence="4">Belongs to the HSF family.</text>
</comment>
<feature type="region of interest" description="Disordered" evidence="5">
    <location>
        <begin position="1"/>
        <end position="31"/>
    </location>
</feature>
<comment type="subcellular location">
    <subcellularLocation>
        <location evidence="1">Nucleus</location>
    </subcellularLocation>
</comment>
<proteinExistence type="inferred from homology"/>
<dbReference type="SUPFAM" id="SSF46785">
    <property type="entry name" value="Winged helix' DNA-binding domain"/>
    <property type="match status" value="1"/>
</dbReference>
<evidence type="ECO:0000259" key="6">
    <source>
        <dbReference type="SMART" id="SM00415"/>
    </source>
</evidence>
<dbReference type="InterPro" id="IPR000232">
    <property type="entry name" value="HSF_DNA-bd"/>
</dbReference>
<feature type="region of interest" description="Disordered" evidence="5">
    <location>
        <begin position="205"/>
        <end position="224"/>
    </location>
</feature>
<dbReference type="InterPro" id="IPR036390">
    <property type="entry name" value="WH_DNA-bd_sf"/>
</dbReference>
<accession>A0A7S3L0B4</accession>
<protein>
    <recommendedName>
        <fullName evidence="6">HSF-type DNA-binding domain-containing protein</fullName>
    </recommendedName>
</protein>
<keyword evidence="3" id="KW-0539">Nucleus</keyword>
<dbReference type="InterPro" id="IPR036388">
    <property type="entry name" value="WH-like_DNA-bd_sf"/>
</dbReference>
<gene>
    <name evidence="7" type="ORF">ACOF00016_LOCUS2739</name>
</gene>
<dbReference type="SMART" id="SM00415">
    <property type="entry name" value="HSF"/>
    <property type="match status" value="1"/>
</dbReference>
<evidence type="ECO:0000256" key="2">
    <source>
        <dbReference type="ARBA" id="ARBA00023125"/>
    </source>
</evidence>
<feature type="domain" description="HSF-type DNA-binding" evidence="6">
    <location>
        <begin position="65"/>
        <end position="162"/>
    </location>
</feature>
<keyword evidence="2" id="KW-0238">DNA-binding</keyword>
<name>A0A7S3L0B4_9STRA</name>
<evidence type="ECO:0000256" key="4">
    <source>
        <dbReference type="RuleBase" id="RU004020"/>
    </source>
</evidence>
<dbReference type="GO" id="GO:0003700">
    <property type="term" value="F:DNA-binding transcription factor activity"/>
    <property type="evidence" value="ECO:0007669"/>
    <property type="project" value="InterPro"/>
</dbReference>
<dbReference type="EMBL" id="HBIM01003159">
    <property type="protein sequence ID" value="CAE0404633.1"/>
    <property type="molecule type" value="Transcribed_RNA"/>
</dbReference>
<dbReference type="PANTHER" id="PTHR10015:SF206">
    <property type="entry name" value="HSF-TYPE DNA-BINDING DOMAIN-CONTAINING PROTEIN"/>
    <property type="match status" value="1"/>
</dbReference>